<evidence type="ECO:0000259" key="1">
    <source>
        <dbReference type="SMART" id="SM00943"/>
    </source>
</evidence>
<sequence>MQWTSRQPFVPSSIIDRTVLRRAALRYAAHGWPITPGSFMTGPRIDCGRPGCPIASCHPALENWAASASDDPARIATWWRRLPHTVLFTTGSVFDVLEVPAAIGRNGPGRGPVAVAAAGRWMFLVRPGSPLRPELANRLDVVLHGPGSWIPAPPSRLPEGPVRWETPPARGRWHLPHSEEVQERLAAAVGTGGPPVVARVPRQLSTARRAA</sequence>
<evidence type="ECO:0000313" key="3">
    <source>
        <dbReference type="Proteomes" id="UP000198688"/>
    </source>
</evidence>
<dbReference type="STRING" id="113562.SAMN04489716_5267"/>
<proteinExistence type="predicted"/>
<keyword evidence="3" id="KW-1185">Reference proteome</keyword>
<name>A0A1H2C5S0_9ACTN</name>
<gene>
    <name evidence="2" type="ORF">SAMN04489716_5267</name>
</gene>
<evidence type="ECO:0000313" key="2">
    <source>
        <dbReference type="EMBL" id="SDT65659.1"/>
    </source>
</evidence>
<dbReference type="EMBL" id="LT629758">
    <property type="protein sequence ID" value="SDT65659.1"/>
    <property type="molecule type" value="Genomic_DNA"/>
</dbReference>
<feature type="domain" description="DNA primase/polymerase bifunctional N-terminal" evidence="1">
    <location>
        <begin position="24"/>
        <end position="185"/>
    </location>
</feature>
<accession>A0A1H2C5S0</accession>
<dbReference type="RefSeq" id="WP_092547073.1">
    <property type="nucleotide sequence ID" value="NZ_BOMJ01000014.1"/>
</dbReference>
<dbReference type="AlphaFoldDB" id="A0A1H2C5S0"/>
<dbReference type="OrthoDB" id="3397040at2"/>
<dbReference type="Pfam" id="PF09250">
    <property type="entry name" value="Prim-Pol"/>
    <property type="match status" value="1"/>
</dbReference>
<dbReference type="SMART" id="SM00943">
    <property type="entry name" value="Prim-Pol"/>
    <property type="match status" value="1"/>
</dbReference>
<protein>
    <submittedName>
        <fullName evidence="2">Bifunctional DNA primase/polymerase, N-terminal</fullName>
    </submittedName>
</protein>
<organism evidence="2 3">
    <name type="scientific">Actinoplanes derwentensis</name>
    <dbReference type="NCBI Taxonomy" id="113562"/>
    <lineage>
        <taxon>Bacteria</taxon>
        <taxon>Bacillati</taxon>
        <taxon>Actinomycetota</taxon>
        <taxon>Actinomycetes</taxon>
        <taxon>Micromonosporales</taxon>
        <taxon>Micromonosporaceae</taxon>
        <taxon>Actinoplanes</taxon>
    </lineage>
</organism>
<dbReference type="InterPro" id="IPR015330">
    <property type="entry name" value="DNA_primase/pol_bifunc_N"/>
</dbReference>
<reference evidence="2 3" key="1">
    <citation type="submission" date="2016-10" db="EMBL/GenBank/DDBJ databases">
        <authorList>
            <person name="de Groot N.N."/>
        </authorList>
    </citation>
    <scope>NUCLEOTIDE SEQUENCE [LARGE SCALE GENOMIC DNA]</scope>
    <source>
        <strain evidence="2 3">DSM 43941</strain>
    </source>
</reference>
<dbReference type="Proteomes" id="UP000198688">
    <property type="component" value="Chromosome I"/>
</dbReference>